<name>A0ABN8TUN3_9VIBR</name>
<evidence type="ECO:0000313" key="2">
    <source>
        <dbReference type="Proteomes" id="UP001152658"/>
    </source>
</evidence>
<accession>A0ABN8TUN3</accession>
<reference evidence="1" key="1">
    <citation type="submission" date="2022-06" db="EMBL/GenBank/DDBJ databases">
        <authorList>
            <person name="Goudenege D."/>
            <person name="Le Roux F."/>
        </authorList>
    </citation>
    <scope>NUCLEOTIDE SEQUENCE</scope>
    <source>
        <strain evidence="1">12-063</strain>
    </source>
</reference>
<proteinExistence type="predicted"/>
<comment type="caution">
    <text evidence="1">The sequence shown here is derived from an EMBL/GenBank/DDBJ whole genome shotgun (WGS) entry which is preliminary data.</text>
</comment>
<evidence type="ECO:0000313" key="1">
    <source>
        <dbReference type="EMBL" id="CAH8240143.1"/>
    </source>
</evidence>
<gene>
    <name evidence="1" type="ORF">VAE063_950916</name>
</gene>
<sequence length="43" mass="5174">MHILFMLDYFLFYAKAHNKAFSILALIYAKLEFMITKVNFNEI</sequence>
<dbReference type="EMBL" id="CALYLK010000136">
    <property type="protein sequence ID" value="CAH8240143.1"/>
    <property type="molecule type" value="Genomic_DNA"/>
</dbReference>
<organism evidence="1 2">
    <name type="scientific">Vibrio aestuarianus</name>
    <dbReference type="NCBI Taxonomy" id="28171"/>
    <lineage>
        <taxon>Bacteria</taxon>
        <taxon>Pseudomonadati</taxon>
        <taxon>Pseudomonadota</taxon>
        <taxon>Gammaproteobacteria</taxon>
        <taxon>Vibrionales</taxon>
        <taxon>Vibrionaceae</taxon>
        <taxon>Vibrio</taxon>
    </lineage>
</organism>
<keyword evidence="2" id="KW-1185">Reference proteome</keyword>
<protein>
    <submittedName>
        <fullName evidence="1">Uncharacterized protein</fullName>
    </submittedName>
</protein>
<dbReference type="Proteomes" id="UP001152658">
    <property type="component" value="Unassembled WGS sequence"/>
</dbReference>